<dbReference type="EMBL" id="JAUKUC010000001">
    <property type="protein sequence ID" value="MDO1511622.1"/>
    <property type="molecule type" value="Genomic_DNA"/>
</dbReference>
<accession>A0ABT8RMC8</accession>
<feature type="domain" description="Carbohydrate kinase PfkB" evidence="1">
    <location>
        <begin position="14"/>
        <end position="144"/>
    </location>
</feature>
<name>A0ABT8RMC8_9FLAO</name>
<protein>
    <submittedName>
        <fullName evidence="2">PfkB family carbohydrate kinase</fullName>
    </submittedName>
</protein>
<gene>
    <name evidence="2" type="ORF">Q2T41_02945</name>
    <name evidence="3" type="ORF">Q2T41_19840</name>
</gene>
<keyword evidence="2" id="KW-0808">Transferase</keyword>
<dbReference type="Pfam" id="PF00294">
    <property type="entry name" value="PfkB"/>
    <property type="match status" value="1"/>
</dbReference>
<keyword evidence="2" id="KW-0418">Kinase</keyword>
<sequence>MNITIKNRIFTFTVNPVVNGIVPDNKLRCGNPVYEPGEGVINVSRVIKELGGTSLCMYISGGPKGIHLQEQLTDLQIDQQIIPISGWVRENHAVADTKNNAQYRFGMPGPLVKKTEWQRTLIQLDAVIEEDDFLVASGSMVAEMVLAFSKNKSIKEMGIYGVACGTAATMKEGSQLCKKNDVDELKIPK</sequence>
<dbReference type="InterPro" id="IPR029056">
    <property type="entry name" value="Ribokinase-like"/>
</dbReference>
<dbReference type="GO" id="GO:0016301">
    <property type="term" value="F:kinase activity"/>
    <property type="evidence" value="ECO:0007669"/>
    <property type="project" value="UniProtKB-KW"/>
</dbReference>
<keyword evidence="4" id="KW-1185">Reference proteome</keyword>
<dbReference type="PANTHER" id="PTHR46566:SF2">
    <property type="entry name" value="ATP-DEPENDENT 6-PHOSPHOFRUCTOKINASE ISOZYME 2"/>
    <property type="match status" value="1"/>
</dbReference>
<reference evidence="2" key="1">
    <citation type="journal article" date="2014" name="Int. J. Syst. Evol. Microbiol.">
        <title>Complete genome of a new Firmicutes species belonging to the dominant human colonic microbiota ('Ruminococcus bicirculans') reveals two chromosomes and a selective capacity to utilize plant glucans.</title>
        <authorList>
            <consortium name="NISC Comparative Sequencing Program"/>
            <person name="Wegmann U."/>
            <person name="Louis P."/>
            <person name="Goesmann A."/>
            <person name="Henrissat B."/>
            <person name="Duncan S.H."/>
            <person name="Flint H.J."/>
        </authorList>
    </citation>
    <scope>NUCLEOTIDE SEQUENCE</scope>
    <source>
        <strain evidence="2">CECT 8869</strain>
    </source>
</reference>
<dbReference type="RefSeq" id="WP_304434876.1">
    <property type="nucleotide sequence ID" value="NZ_JAUKUC010000001.1"/>
</dbReference>
<organism evidence="2 4">
    <name type="scientific">Maribacter confluentis</name>
    <dbReference type="NCBI Taxonomy" id="1656093"/>
    <lineage>
        <taxon>Bacteria</taxon>
        <taxon>Pseudomonadati</taxon>
        <taxon>Bacteroidota</taxon>
        <taxon>Flavobacteriia</taxon>
        <taxon>Flavobacteriales</taxon>
        <taxon>Flavobacteriaceae</taxon>
        <taxon>Maribacter</taxon>
    </lineage>
</organism>
<dbReference type="InterPro" id="IPR011611">
    <property type="entry name" value="PfkB_dom"/>
</dbReference>
<dbReference type="Proteomes" id="UP001168579">
    <property type="component" value="Unassembled WGS sequence"/>
</dbReference>
<dbReference type="PANTHER" id="PTHR46566">
    <property type="entry name" value="1-PHOSPHOFRUCTOKINASE-RELATED"/>
    <property type="match status" value="1"/>
</dbReference>
<comment type="caution">
    <text evidence="2">The sequence shown here is derived from an EMBL/GenBank/DDBJ whole genome shotgun (WGS) entry which is preliminary data.</text>
</comment>
<evidence type="ECO:0000313" key="4">
    <source>
        <dbReference type="Proteomes" id="UP001168579"/>
    </source>
</evidence>
<reference evidence="2" key="2">
    <citation type="submission" date="2023-06" db="EMBL/GenBank/DDBJ databases">
        <authorList>
            <person name="Lucena T."/>
            <person name="Sun Q."/>
        </authorList>
    </citation>
    <scope>NUCLEOTIDE SEQUENCE</scope>
    <source>
        <strain evidence="2">CECT 8869</strain>
    </source>
</reference>
<dbReference type="EMBL" id="JAUKUC010000007">
    <property type="protein sequence ID" value="MDO1514877.1"/>
    <property type="molecule type" value="Genomic_DNA"/>
</dbReference>
<evidence type="ECO:0000313" key="3">
    <source>
        <dbReference type="EMBL" id="MDO1514877.1"/>
    </source>
</evidence>
<dbReference type="Gene3D" id="3.40.1190.20">
    <property type="match status" value="2"/>
</dbReference>
<evidence type="ECO:0000259" key="1">
    <source>
        <dbReference type="Pfam" id="PF00294"/>
    </source>
</evidence>
<dbReference type="SUPFAM" id="SSF53613">
    <property type="entry name" value="Ribokinase-like"/>
    <property type="match status" value="1"/>
</dbReference>
<evidence type="ECO:0000313" key="2">
    <source>
        <dbReference type="EMBL" id="MDO1511622.1"/>
    </source>
</evidence>
<proteinExistence type="predicted"/>